<evidence type="ECO:0000313" key="2">
    <source>
        <dbReference type="EMBL" id="KAL1408048.1"/>
    </source>
</evidence>
<dbReference type="RefSeq" id="XP_069207992.1">
    <property type="nucleotide sequence ID" value="XM_069353350.1"/>
</dbReference>
<dbReference type="Proteomes" id="UP001565368">
    <property type="component" value="Unassembled WGS sequence"/>
</dbReference>
<dbReference type="EMBL" id="JBBXJM010000004">
    <property type="protein sequence ID" value="KAL1408048.1"/>
    <property type="molecule type" value="Genomic_DNA"/>
</dbReference>
<feature type="compositionally biased region" description="Pro residues" evidence="1">
    <location>
        <begin position="58"/>
        <end position="67"/>
    </location>
</feature>
<evidence type="ECO:0000256" key="1">
    <source>
        <dbReference type="SAM" id="MobiDB-lite"/>
    </source>
</evidence>
<gene>
    <name evidence="2" type="ORF">Q8F55_004845</name>
</gene>
<comment type="caution">
    <text evidence="2">The sequence shown here is derived from an EMBL/GenBank/DDBJ whole genome shotgun (WGS) entry which is preliminary data.</text>
</comment>
<evidence type="ECO:0000313" key="3">
    <source>
        <dbReference type="Proteomes" id="UP001565368"/>
    </source>
</evidence>
<feature type="region of interest" description="Disordered" evidence="1">
    <location>
        <begin position="1"/>
        <end position="38"/>
    </location>
</feature>
<sequence>MISDAPDGAPASPGTPYGPQLHRAPSADDLRRSGVRTSVANLIKRLPAVVSRRFQPSPSRPADPSPSTPRAAPVPAARSAADAPSLHPGRKRKRREDERVPAAPAAPPWRRPGRVWPTPLKYDRYPHIVEDILQLCDIGTLLAFRRTCQALGAIADARLQRLAESDPRHGTPLDRRMTWECGRHRRTRLPRYTAIDWVFVHGAGLNVFNAEDPVNLTVPPNTQRHVVYIAFEVPANLSAAESHLISEAVRLTIVPLYLSQRPRFVDIIFVPDYLGPPLHPPDMYNSESNPFLGGGHHPNPPGMLGELAWSFNIFQHISGQGAVRFIGLETLTATLIESTTVSPLRGERLSRAAMEATVAAFQEDFTGRRPGEDTFVMLKNCSSRLMAEKRKF</sequence>
<dbReference type="GeneID" id="95985888"/>
<accession>A0ABR3Q0Z1</accession>
<organism evidence="2 3">
    <name type="scientific">Vanrija albida</name>
    <dbReference type="NCBI Taxonomy" id="181172"/>
    <lineage>
        <taxon>Eukaryota</taxon>
        <taxon>Fungi</taxon>
        <taxon>Dikarya</taxon>
        <taxon>Basidiomycota</taxon>
        <taxon>Agaricomycotina</taxon>
        <taxon>Tremellomycetes</taxon>
        <taxon>Trichosporonales</taxon>
        <taxon>Trichosporonaceae</taxon>
        <taxon>Vanrija</taxon>
    </lineage>
</organism>
<protein>
    <recommendedName>
        <fullName evidence="4">F-box domain-containing protein</fullName>
    </recommendedName>
</protein>
<feature type="compositionally biased region" description="Low complexity" evidence="1">
    <location>
        <begin position="68"/>
        <end position="85"/>
    </location>
</feature>
<reference evidence="2 3" key="1">
    <citation type="submission" date="2023-08" db="EMBL/GenBank/DDBJ databases">
        <title>Annotated Genome Sequence of Vanrija albida AlHP1.</title>
        <authorList>
            <person name="Herzog R."/>
        </authorList>
    </citation>
    <scope>NUCLEOTIDE SEQUENCE [LARGE SCALE GENOMIC DNA]</scope>
    <source>
        <strain evidence="2 3">AlHP1</strain>
    </source>
</reference>
<name>A0ABR3Q0Z1_9TREE</name>
<keyword evidence="3" id="KW-1185">Reference proteome</keyword>
<evidence type="ECO:0008006" key="4">
    <source>
        <dbReference type="Google" id="ProtNLM"/>
    </source>
</evidence>
<proteinExistence type="predicted"/>
<feature type="region of interest" description="Disordered" evidence="1">
    <location>
        <begin position="51"/>
        <end position="113"/>
    </location>
</feature>